<dbReference type="PANTHER" id="PTHR47723">
    <property type="entry name" value="OS05G0353850 PROTEIN"/>
    <property type="match status" value="1"/>
</dbReference>
<feature type="domain" description="RNase H type-1" evidence="1">
    <location>
        <begin position="35"/>
        <end position="94"/>
    </location>
</feature>
<dbReference type="InterPro" id="IPR002156">
    <property type="entry name" value="RNaseH_domain"/>
</dbReference>
<gene>
    <name evidence="2" type="ORF">RCOM_1407940</name>
</gene>
<proteinExistence type="predicted"/>
<dbReference type="PANTHER" id="PTHR47723:SF19">
    <property type="entry name" value="POLYNUCLEOTIDYL TRANSFERASE, RIBONUCLEASE H-LIKE SUPERFAMILY PROTEIN"/>
    <property type="match status" value="1"/>
</dbReference>
<dbReference type="Gene3D" id="3.30.420.10">
    <property type="entry name" value="Ribonuclease H-like superfamily/Ribonuclease H"/>
    <property type="match status" value="1"/>
</dbReference>
<dbReference type="SUPFAM" id="SSF53098">
    <property type="entry name" value="Ribonuclease H-like"/>
    <property type="match status" value="1"/>
</dbReference>
<name>B9SC59_RICCO</name>
<dbReference type="eggNOG" id="KOG1075">
    <property type="taxonomic scope" value="Eukaryota"/>
</dbReference>
<dbReference type="GO" id="GO:0004523">
    <property type="term" value="F:RNA-DNA hybrid ribonuclease activity"/>
    <property type="evidence" value="ECO:0007669"/>
    <property type="project" value="InterPro"/>
</dbReference>
<dbReference type="InterPro" id="IPR012337">
    <property type="entry name" value="RNaseH-like_sf"/>
</dbReference>
<evidence type="ECO:0000313" key="3">
    <source>
        <dbReference type="Proteomes" id="UP000008311"/>
    </source>
</evidence>
<reference evidence="3" key="1">
    <citation type="journal article" date="2010" name="Nat. Biotechnol.">
        <title>Draft genome sequence of the oilseed species Ricinus communis.</title>
        <authorList>
            <person name="Chan A.P."/>
            <person name="Crabtree J."/>
            <person name="Zhao Q."/>
            <person name="Lorenzi H."/>
            <person name="Orvis J."/>
            <person name="Puiu D."/>
            <person name="Melake-Berhan A."/>
            <person name="Jones K.M."/>
            <person name="Redman J."/>
            <person name="Chen G."/>
            <person name="Cahoon E.B."/>
            <person name="Gedil M."/>
            <person name="Stanke M."/>
            <person name="Haas B.J."/>
            <person name="Wortman J.R."/>
            <person name="Fraser-Liggett C.M."/>
            <person name="Ravel J."/>
            <person name="Rabinowicz P.D."/>
        </authorList>
    </citation>
    <scope>NUCLEOTIDE SEQUENCE [LARGE SCALE GENOMIC DNA]</scope>
    <source>
        <strain evidence="3">cv. Hale</strain>
    </source>
</reference>
<dbReference type="EMBL" id="EQ973919">
    <property type="protein sequence ID" value="EEF38773.1"/>
    <property type="molecule type" value="Genomic_DNA"/>
</dbReference>
<dbReference type="InParanoid" id="B9SC59"/>
<accession>B9SC59</accession>
<dbReference type="Pfam" id="PF13456">
    <property type="entry name" value="RVT_3"/>
    <property type="match status" value="1"/>
</dbReference>
<dbReference type="InterPro" id="IPR053151">
    <property type="entry name" value="RNase_H-like"/>
</dbReference>
<dbReference type="CDD" id="cd06222">
    <property type="entry name" value="RNase_H_like"/>
    <property type="match status" value="1"/>
</dbReference>
<dbReference type="InterPro" id="IPR036397">
    <property type="entry name" value="RNaseH_sf"/>
</dbReference>
<dbReference type="AlphaFoldDB" id="B9SC59"/>
<evidence type="ECO:0000259" key="1">
    <source>
        <dbReference type="Pfam" id="PF13456"/>
    </source>
</evidence>
<keyword evidence="3" id="KW-1185">Reference proteome</keyword>
<organism evidence="2 3">
    <name type="scientific">Ricinus communis</name>
    <name type="common">Castor bean</name>
    <dbReference type="NCBI Taxonomy" id="3988"/>
    <lineage>
        <taxon>Eukaryota</taxon>
        <taxon>Viridiplantae</taxon>
        <taxon>Streptophyta</taxon>
        <taxon>Embryophyta</taxon>
        <taxon>Tracheophyta</taxon>
        <taxon>Spermatophyta</taxon>
        <taxon>Magnoliopsida</taxon>
        <taxon>eudicotyledons</taxon>
        <taxon>Gunneridae</taxon>
        <taxon>Pentapetalae</taxon>
        <taxon>rosids</taxon>
        <taxon>fabids</taxon>
        <taxon>Malpighiales</taxon>
        <taxon>Euphorbiaceae</taxon>
        <taxon>Acalyphoideae</taxon>
        <taxon>Acalypheae</taxon>
        <taxon>Ricinus</taxon>
    </lineage>
</organism>
<dbReference type="GO" id="GO:0003676">
    <property type="term" value="F:nucleic acid binding"/>
    <property type="evidence" value="ECO:0007669"/>
    <property type="project" value="InterPro"/>
</dbReference>
<sequence>MASEDSYKSLTLQRPLRSVVMVQGLPPSLGRVKVNIDGSVKLINGLASAGGLIRNTEGSWLFGFTHKLGSCSPLGAEFWGVLDGLRLAWDKGTKAPIARHWSITCTHACREANVCADWSAELAHDSTLEVNILDCLPADLLQLLLGDALGVGRLRNAVI</sequence>
<dbReference type="Proteomes" id="UP000008311">
    <property type="component" value="Unassembled WGS sequence"/>
</dbReference>
<protein>
    <recommendedName>
        <fullName evidence="1">RNase H type-1 domain-containing protein</fullName>
    </recommendedName>
</protein>
<dbReference type="InterPro" id="IPR044730">
    <property type="entry name" value="RNase_H-like_dom_plant"/>
</dbReference>
<evidence type="ECO:0000313" key="2">
    <source>
        <dbReference type="EMBL" id="EEF38773.1"/>
    </source>
</evidence>